<feature type="domain" description="VASt" evidence="8">
    <location>
        <begin position="830"/>
        <end position="1001"/>
    </location>
</feature>
<dbReference type="Pfam" id="PF16016">
    <property type="entry name" value="VASt"/>
    <property type="match status" value="1"/>
</dbReference>
<dbReference type="RefSeq" id="XP_016211872.1">
    <property type="nucleotide sequence ID" value="XM_016360160.1"/>
</dbReference>
<evidence type="ECO:0000313" key="10">
    <source>
        <dbReference type="Proteomes" id="UP000053259"/>
    </source>
</evidence>
<feature type="compositionally biased region" description="Basic and acidic residues" evidence="6">
    <location>
        <begin position="247"/>
        <end position="257"/>
    </location>
</feature>
<keyword evidence="5 7" id="KW-0472">Membrane</keyword>
<evidence type="ECO:0000256" key="6">
    <source>
        <dbReference type="SAM" id="MobiDB-lite"/>
    </source>
</evidence>
<dbReference type="GO" id="GO:0032366">
    <property type="term" value="P:intracellular sterol transport"/>
    <property type="evidence" value="ECO:0007669"/>
    <property type="project" value="TreeGrafter"/>
</dbReference>
<dbReference type="InterPro" id="IPR004182">
    <property type="entry name" value="GRAM"/>
</dbReference>
<evidence type="ECO:0000259" key="8">
    <source>
        <dbReference type="PROSITE" id="PS51778"/>
    </source>
</evidence>
<protein>
    <recommendedName>
        <fullName evidence="8">VASt domain-containing protein</fullName>
    </recommendedName>
</protein>
<proteinExistence type="inferred from homology"/>
<gene>
    <name evidence="9" type="ORF">PV09_06510</name>
</gene>
<dbReference type="InterPro" id="IPR011993">
    <property type="entry name" value="PH-like_dom_sf"/>
</dbReference>
<evidence type="ECO:0000256" key="3">
    <source>
        <dbReference type="ARBA" id="ARBA00022692"/>
    </source>
</evidence>
<dbReference type="Gene3D" id="2.30.29.30">
    <property type="entry name" value="Pleckstrin-homology domain (PH domain)/Phosphotyrosine-binding domain (PTB)"/>
    <property type="match status" value="1"/>
</dbReference>
<dbReference type="GO" id="GO:0120015">
    <property type="term" value="F:sterol transfer activity"/>
    <property type="evidence" value="ECO:0007669"/>
    <property type="project" value="TreeGrafter"/>
</dbReference>
<evidence type="ECO:0000256" key="5">
    <source>
        <dbReference type="ARBA" id="ARBA00023136"/>
    </source>
</evidence>
<feature type="region of interest" description="Disordered" evidence="6">
    <location>
        <begin position="1005"/>
        <end position="1036"/>
    </location>
</feature>
<feature type="compositionally biased region" description="Basic and acidic residues" evidence="6">
    <location>
        <begin position="220"/>
        <end position="235"/>
    </location>
</feature>
<feature type="compositionally biased region" description="Polar residues" evidence="6">
    <location>
        <begin position="463"/>
        <end position="476"/>
    </location>
</feature>
<dbReference type="Proteomes" id="UP000053259">
    <property type="component" value="Unassembled WGS sequence"/>
</dbReference>
<dbReference type="STRING" id="253628.A0A0D2A5M9"/>
<feature type="compositionally biased region" description="Low complexity" evidence="6">
    <location>
        <begin position="10"/>
        <end position="22"/>
    </location>
</feature>
<dbReference type="AlphaFoldDB" id="A0A0D2A5M9"/>
<dbReference type="InterPro" id="IPR031968">
    <property type="entry name" value="VASt"/>
</dbReference>
<keyword evidence="10" id="KW-1185">Reference proteome</keyword>
<feature type="compositionally biased region" description="Acidic residues" evidence="6">
    <location>
        <begin position="728"/>
        <end position="752"/>
    </location>
</feature>
<feature type="compositionally biased region" description="Low complexity" evidence="6">
    <location>
        <begin position="58"/>
        <end position="72"/>
    </location>
</feature>
<feature type="region of interest" description="Disordered" evidence="6">
    <location>
        <begin position="399"/>
        <end position="442"/>
    </location>
</feature>
<dbReference type="GO" id="GO:0005739">
    <property type="term" value="C:mitochondrion"/>
    <property type="evidence" value="ECO:0007669"/>
    <property type="project" value="TreeGrafter"/>
</dbReference>
<feature type="compositionally biased region" description="Polar residues" evidence="6">
    <location>
        <begin position="345"/>
        <end position="356"/>
    </location>
</feature>
<dbReference type="HOGENOM" id="CLU_006864_0_0_1"/>
<feature type="compositionally biased region" description="Low complexity" evidence="6">
    <location>
        <begin position="538"/>
        <end position="547"/>
    </location>
</feature>
<feature type="region of interest" description="Disordered" evidence="6">
    <location>
        <begin position="487"/>
        <end position="573"/>
    </location>
</feature>
<feature type="compositionally biased region" description="Polar residues" evidence="6">
    <location>
        <begin position="779"/>
        <end position="792"/>
    </location>
</feature>
<feature type="compositionally biased region" description="Basic and acidic residues" evidence="6">
    <location>
        <begin position="432"/>
        <end position="442"/>
    </location>
</feature>
<keyword evidence="4 7" id="KW-1133">Transmembrane helix</keyword>
<dbReference type="GO" id="GO:0032541">
    <property type="term" value="C:cortical endoplasmic reticulum"/>
    <property type="evidence" value="ECO:0007669"/>
    <property type="project" value="TreeGrafter"/>
</dbReference>
<evidence type="ECO:0000256" key="1">
    <source>
        <dbReference type="ARBA" id="ARBA00004167"/>
    </source>
</evidence>
<evidence type="ECO:0000256" key="2">
    <source>
        <dbReference type="ARBA" id="ARBA00006582"/>
    </source>
</evidence>
<dbReference type="InterPro" id="IPR051482">
    <property type="entry name" value="Cholesterol_transport"/>
</dbReference>
<organism evidence="9 10">
    <name type="scientific">Verruconis gallopava</name>
    <dbReference type="NCBI Taxonomy" id="253628"/>
    <lineage>
        <taxon>Eukaryota</taxon>
        <taxon>Fungi</taxon>
        <taxon>Dikarya</taxon>
        <taxon>Ascomycota</taxon>
        <taxon>Pezizomycotina</taxon>
        <taxon>Dothideomycetes</taxon>
        <taxon>Pleosporomycetidae</taxon>
        <taxon>Venturiales</taxon>
        <taxon>Sympoventuriaceae</taxon>
        <taxon>Verruconis</taxon>
    </lineage>
</organism>
<dbReference type="GO" id="GO:0032934">
    <property type="term" value="F:sterol binding"/>
    <property type="evidence" value="ECO:0007669"/>
    <property type="project" value="TreeGrafter"/>
</dbReference>
<accession>A0A0D2A5M9</accession>
<feature type="transmembrane region" description="Helical" evidence="7">
    <location>
        <begin position="1060"/>
        <end position="1079"/>
    </location>
</feature>
<keyword evidence="3 7" id="KW-0812">Transmembrane</keyword>
<dbReference type="GeneID" id="27314483"/>
<dbReference type="VEuPathDB" id="FungiDB:PV09_06510"/>
<feature type="compositionally biased region" description="Basic residues" evidence="6">
    <location>
        <begin position="1007"/>
        <end position="1018"/>
    </location>
</feature>
<dbReference type="GO" id="GO:0005789">
    <property type="term" value="C:endoplasmic reticulum membrane"/>
    <property type="evidence" value="ECO:0007669"/>
    <property type="project" value="TreeGrafter"/>
</dbReference>
<feature type="compositionally biased region" description="Polar residues" evidence="6">
    <location>
        <begin position="144"/>
        <end position="155"/>
    </location>
</feature>
<feature type="compositionally biased region" description="Low complexity" evidence="6">
    <location>
        <begin position="206"/>
        <end position="215"/>
    </location>
</feature>
<feature type="compositionally biased region" description="Acidic residues" evidence="6">
    <location>
        <begin position="107"/>
        <end position="124"/>
    </location>
</feature>
<feature type="region of interest" description="Disordered" evidence="6">
    <location>
        <begin position="460"/>
        <end position="479"/>
    </location>
</feature>
<dbReference type="PANTHER" id="PTHR23319">
    <property type="entry name" value="GRAM DOMAIN CONTAINING 1B, ISOFORM E"/>
    <property type="match status" value="1"/>
</dbReference>
<dbReference type="SMART" id="SM00568">
    <property type="entry name" value="GRAM"/>
    <property type="match status" value="1"/>
</dbReference>
<dbReference type="PROSITE" id="PS51778">
    <property type="entry name" value="VAST"/>
    <property type="match status" value="1"/>
</dbReference>
<dbReference type="CDD" id="cd13220">
    <property type="entry name" value="PH-GRAM_GRAMDC"/>
    <property type="match status" value="1"/>
</dbReference>
<dbReference type="Pfam" id="PF02893">
    <property type="entry name" value="GRAM"/>
    <property type="match status" value="1"/>
</dbReference>
<dbReference type="InParanoid" id="A0A0D2A5M9"/>
<evidence type="ECO:0000313" key="9">
    <source>
        <dbReference type="EMBL" id="KIW02003.1"/>
    </source>
</evidence>
<name>A0A0D2A5M9_9PEZI</name>
<feature type="compositionally biased region" description="Polar residues" evidence="6">
    <location>
        <begin position="167"/>
        <end position="179"/>
    </location>
</feature>
<evidence type="ECO:0000256" key="4">
    <source>
        <dbReference type="ARBA" id="ARBA00022989"/>
    </source>
</evidence>
<sequence>MATASETDVNGTSSWSRTSFSKSFKRKGRKNKGSETGSIASSGGGGPGDAASPQLEPSASRRNSNDSSRMLSIKLGNKKRSKTGLSRTGSESGGSEALSRATADEAAANEEDSSNYYTEEDEESSSIAKRPTLSARNSHLGHLASSSPLITTETLDPSPLSHVATAPVSSGAKSNSLQAPSPSQRRSPSPVGRLKEAFSRSRRNSTAPAAVPETAAAEDQEQKDSEETIRQDRGRAGTGSPGPVFFNEKELVQEPGEKTPSPIKTKTPRPLITKLPSTPPGFNGPSTVVTPPTPTDNPLARNSSTPSASVGVIKAPESAHTASPPPDSNGVRKQGLQHRRVKSAGQPSKLSNTITAPLTPAIEEVKTPGGTLTTPNVAGGFFSSMFSAAQSAANTLTNTITAGGGQKTKSDTDPKVGRTGGEEVILPPGSDQKQDPPAGERKPLAIETLGSGNLSLSHLGISENSDVSPMNSSAELVSSLRRDEAAARAEDESAARAVSMAYSEKTNGDRTHSATPSVVESTEHASTPVAAEHEGNSLRRAGSVRSRLSGRRRRTRGSSAATGNTMAPTISGPGSIMHKLPGFSVAPQKRQRDFHNLFRSVPEDDYLIEDYSAALQRDILLQGRMYISEGHICFSSNILGWVTNLVMSFDEIISVEKKATAMIFQNGIIIQTLQAKNTFASLLNRDTTYDLIISIWRITHPNLRSTLNGAPVEGPGSGDKTEKVGTPIEEESASEEVYDEDEEDEDDAEEEAHESFVEPNEGSTGMSEAGDTTKAAKRLSSNPAGTPVTNGLTKTVDAVESVLTGATATLDFPGPATHAPTSCGDNSSHLEKVLLEDSIPAPLGKVYSLMFGPASGRFMRKWLVEDQKSMDLQLDENALLDNEHKSMTFSYIKPLSGSIGPKQTKCIINQTLEQFDLNKAVTVACSTQNPDVPSGNIFVVKTRYCLSWGPNNSTKFLATCQIEWSGKSWLKGPIEKGANDGQLAYQKDIVAALKAAVVAKSTLKAGSKGKGKGSKRKKDSADITGDSSTPTTSEIITKPAEPNWGLFEPLRGPLSPVASMVHPSFVVAFLMFMVFFLWWRLSVAGTGAHVIGLPHAQRIIAYEEMWRHEESELWKWLENRAGLDGSVPSFLNGGENIERKKWLEKQRVKEMKRNLDGAPDLEEKQMKEAIRVTRERLQALEKAVLEREEYPEQKHVFS</sequence>
<comment type="subcellular location">
    <subcellularLocation>
        <location evidence="1">Membrane</location>
        <topology evidence="1">Single-pass membrane protein</topology>
    </subcellularLocation>
</comment>
<feature type="compositionally biased region" description="Polar residues" evidence="6">
    <location>
        <begin position="1025"/>
        <end position="1035"/>
    </location>
</feature>
<comment type="similarity">
    <text evidence="2">Belongs to the YSP2 family.</text>
</comment>
<dbReference type="OrthoDB" id="2162691at2759"/>
<dbReference type="GO" id="GO:0005886">
    <property type="term" value="C:plasma membrane"/>
    <property type="evidence" value="ECO:0007669"/>
    <property type="project" value="TreeGrafter"/>
</dbReference>
<dbReference type="GO" id="GO:0140268">
    <property type="term" value="C:endoplasmic reticulum-plasma membrane contact site"/>
    <property type="evidence" value="ECO:0007669"/>
    <property type="project" value="TreeGrafter"/>
</dbReference>
<feature type="region of interest" description="Disordered" evidence="6">
    <location>
        <begin position="1"/>
        <end position="370"/>
    </location>
</feature>
<dbReference type="EMBL" id="KN847551">
    <property type="protein sequence ID" value="KIW02003.1"/>
    <property type="molecule type" value="Genomic_DNA"/>
</dbReference>
<feature type="region of interest" description="Disordered" evidence="6">
    <location>
        <begin position="706"/>
        <end position="792"/>
    </location>
</feature>
<evidence type="ECO:0000256" key="7">
    <source>
        <dbReference type="SAM" id="Phobius"/>
    </source>
</evidence>
<dbReference type="PANTHER" id="PTHR23319:SF4">
    <property type="entry name" value="GRAM DOMAIN CONTAINING 1B, ISOFORM E"/>
    <property type="match status" value="1"/>
</dbReference>
<reference evidence="9 10" key="1">
    <citation type="submission" date="2015-01" db="EMBL/GenBank/DDBJ databases">
        <title>The Genome Sequence of Ochroconis gallopava CBS43764.</title>
        <authorList>
            <consortium name="The Broad Institute Genomics Platform"/>
            <person name="Cuomo C."/>
            <person name="de Hoog S."/>
            <person name="Gorbushina A."/>
            <person name="Stielow B."/>
            <person name="Teixiera M."/>
            <person name="Abouelleil A."/>
            <person name="Chapman S.B."/>
            <person name="Priest M."/>
            <person name="Young S.K."/>
            <person name="Wortman J."/>
            <person name="Nusbaum C."/>
            <person name="Birren B."/>
        </authorList>
    </citation>
    <scope>NUCLEOTIDE SEQUENCE [LARGE SCALE GENOMIC DNA]</scope>
    <source>
        <strain evidence="9 10">CBS 43764</strain>
    </source>
</reference>
<feature type="compositionally biased region" description="Low complexity" evidence="6">
    <location>
        <begin position="180"/>
        <end position="190"/>
    </location>
</feature>